<feature type="compositionally biased region" description="Polar residues" evidence="1">
    <location>
        <begin position="139"/>
        <end position="151"/>
    </location>
</feature>
<feature type="non-terminal residue" evidence="2">
    <location>
        <position position="1"/>
    </location>
</feature>
<evidence type="ECO:0000256" key="1">
    <source>
        <dbReference type="SAM" id="MobiDB-lite"/>
    </source>
</evidence>
<dbReference type="Proteomes" id="UP001519460">
    <property type="component" value="Unassembled WGS sequence"/>
</dbReference>
<sequence length="204" mass="22310">FGQSGGPCVRVHNVKLCRSIVLQGRRSAIVHFGPLQLPLTTVNLPPRAAPGVWIEVHLSLCRSDHPAQTASPLYSLMRSENNQRRYIDYTKPFQGQCLVQLLSENIDGGGVAGTSGINVRAEYSTYGREPTSEPGPTLHSVSRASSGENNGESRLISTLSAHDQWFDAPNTSRQPLRRHDKIWPIAADRPAASYADIKPIVFAS</sequence>
<name>A0ABD0LN43_9CAEN</name>
<protein>
    <submittedName>
        <fullName evidence="2">Uncharacterized protein</fullName>
    </submittedName>
</protein>
<dbReference type="AlphaFoldDB" id="A0ABD0LN43"/>
<feature type="non-terminal residue" evidence="2">
    <location>
        <position position="204"/>
    </location>
</feature>
<evidence type="ECO:0000313" key="2">
    <source>
        <dbReference type="EMBL" id="KAK7500752.1"/>
    </source>
</evidence>
<dbReference type="EMBL" id="JACVVK020000035">
    <property type="protein sequence ID" value="KAK7500752.1"/>
    <property type="molecule type" value="Genomic_DNA"/>
</dbReference>
<evidence type="ECO:0000313" key="3">
    <source>
        <dbReference type="Proteomes" id="UP001519460"/>
    </source>
</evidence>
<organism evidence="2 3">
    <name type="scientific">Batillaria attramentaria</name>
    <dbReference type="NCBI Taxonomy" id="370345"/>
    <lineage>
        <taxon>Eukaryota</taxon>
        <taxon>Metazoa</taxon>
        <taxon>Spiralia</taxon>
        <taxon>Lophotrochozoa</taxon>
        <taxon>Mollusca</taxon>
        <taxon>Gastropoda</taxon>
        <taxon>Caenogastropoda</taxon>
        <taxon>Sorbeoconcha</taxon>
        <taxon>Cerithioidea</taxon>
        <taxon>Batillariidae</taxon>
        <taxon>Batillaria</taxon>
    </lineage>
</organism>
<accession>A0ABD0LN43</accession>
<reference evidence="2 3" key="1">
    <citation type="journal article" date="2023" name="Sci. Data">
        <title>Genome assembly of the Korean intertidal mud-creeper Batillaria attramentaria.</title>
        <authorList>
            <person name="Patra A.K."/>
            <person name="Ho P.T."/>
            <person name="Jun S."/>
            <person name="Lee S.J."/>
            <person name="Kim Y."/>
            <person name="Won Y.J."/>
        </authorList>
    </citation>
    <scope>NUCLEOTIDE SEQUENCE [LARGE SCALE GENOMIC DNA]</scope>
    <source>
        <strain evidence="2">Wonlab-2016</strain>
    </source>
</reference>
<comment type="caution">
    <text evidence="2">The sequence shown here is derived from an EMBL/GenBank/DDBJ whole genome shotgun (WGS) entry which is preliminary data.</text>
</comment>
<feature type="region of interest" description="Disordered" evidence="1">
    <location>
        <begin position="126"/>
        <end position="151"/>
    </location>
</feature>
<keyword evidence="3" id="KW-1185">Reference proteome</keyword>
<proteinExistence type="predicted"/>
<gene>
    <name evidence="2" type="ORF">BaRGS_00007996</name>
</gene>